<dbReference type="PANTHER" id="PTHR40072">
    <property type="entry name" value="MOLYBDOPTERIN-GUANINE DINUCLEOTIDE BIOSYNTHESIS ADAPTER PROTEIN-RELATED"/>
    <property type="match status" value="1"/>
</dbReference>
<dbReference type="Gene3D" id="3.40.50.300">
    <property type="entry name" value="P-loop containing nucleotide triphosphate hydrolases"/>
    <property type="match status" value="1"/>
</dbReference>
<dbReference type="KEGG" id="ipc:IPA_05610"/>
<dbReference type="InterPro" id="IPR004435">
    <property type="entry name" value="MobB_dom"/>
</dbReference>
<protein>
    <recommendedName>
        <fullName evidence="1">Molybdopterin-guanine dinucleotide biosynthesis protein B (MobB) domain-containing protein</fullName>
    </recommendedName>
</protein>
<evidence type="ECO:0000259" key="1">
    <source>
        <dbReference type="Pfam" id="PF03205"/>
    </source>
</evidence>
<feature type="domain" description="Molybdopterin-guanine dinucleotide biosynthesis protein B (MobB)" evidence="1">
    <location>
        <begin position="4"/>
        <end position="98"/>
    </location>
</feature>
<dbReference type="InterPro" id="IPR052539">
    <property type="entry name" value="MGD_biosynthesis_adapter"/>
</dbReference>
<proteinExistence type="predicted"/>
<gene>
    <name evidence="2" type="ORF">IPA_05610</name>
</gene>
<dbReference type="Proteomes" id="UP001063698">
    <property type="component" value="Chromosome"/>
</dbReference>
<accession>A0A977KBE8</accession>
<dbReference type="Pfam" id="PF03205">
    <property type="entry name" value="MobB"/>
    <property type="match status" value="1"/>
</dbReference>
<evidence type="ECO:0000313" key="2">
    <source>
        <dbReference type="EMBL" id="UXD22506.1"/>
    </source>
</evidence>
<keyword evidence="3" id="KW-1185">Reference proteome</keyword>
<dbReference type="SUPFAM" id="SSF52540">
    <property type="entry name" value="P-loop containing nucleoside triphosphate hydrolases"/>
    <property type="match status" value="1"/>
</dbReference>
<name>A0A977KBE8_9CREN</name>
<reference evidence="2" key="1">
    <citation type="submission" date="2013-11" db="EMBL/GenBank/DDBJ databases">
        <title>Comparative genomics of Ignicoccus.</title>
        <authorList>
            <person name="Podar M."/>
        </authorList>
    </citation>
    <scope>NUCLEOTIDE SEQUENCE</scope>
    <source>
        <strain evidence="2">DSM 13166</strain>
    </source>
</reference>
<sequence>MKLVIQVVGFRKRGKSTLIEYLLEELKKYGLKAKVVKETKHGLLDVDSGDTKRFTSRGAEEVYLLCKDGIRFQKMGRPSLEELVDSLDGLIIVEGGKSIKRRDWYAVLAVREGWEEKVLWKPLVLDVMRREDSARVKAIELAKRISVLYKALSCPVASFTHQHSANSSSPDA</sequence>
<dbReference type="AlphaFoldDB" id="A0A977KBE8"/>
<dbReference type="InterPro" id="IPR027417">
    <property type="entry name" value="P-loop_NTPase"/>
</dbReference>
<organism evidence="2 3">
    <name type="scientific">Ignicoccus pacificus DSM 13166</name>
    <dbReference type="NCBI Taxonomy" id="940294"/>
    <lineage>
        <taxon>Archaea</taxon>
        <taxon>Thermoproteota</taxon>
        <taxon>Thermoprotei</taxon>
        <taxon>Desulfurococcales</taxon>
        <taxon>Desulfurococcaceae</taxon>
        <taxon>Ignicoccus</taxon>
    </lineage>
</organism>
<dbReference type="EMBL" id="CP006868">
    <property type="protein sequence ID" value="UXD22506.1"/>
    <property type="molecule type" value="Genomic_DNA"/>
</dbReference>
<dbReference type="GO" id="GO:0005525">
    <property type="term" value="F:GTP binding"/>
    <property type="evidence" value="ECO:0007669"/>
    <property type="project" value="InterPro"/>
</dbReference>
<dbReference type="GO" id="GO:0006777">
    <property type="term" value="P:Mo-molybdopterin cofactor biosynthetic process"/>
    <property type="evidence" value="ECO:0007669"/>
    <property type="project" value="InterPro"/>
</dbReference>
<evidence type="ECO:0000313" key="3">
    <source>
        <dbReference type="Proteomes" id="UP001063698"/>
    </source>
</evidence>
<dbReference type="PANTHER" id="PTHR40072:SF1">
    <property type="entry name" value="MOLYBDOPTERIN-GUANINE DINUCLEOTIDE BIOSYNTHESIS ADAPTER PROTEIN"/>
    <property type="match status" value="1"/>
</dbReference>